<gene>
    <name evidence="4" type="ORF">J437_LFUL012801</name>
</gene>
<dbReference type="PANTHER" id="PTHR18952:SF233">
    <property type="entry name" value="CARBONIC ANHYDRASE 14"/>
    <property type="match status" value="1"/>
</dbReference>
<dbReference type="Proteomes" id="UP000792457">
    <property type="component" value="Unassembled WGS sequence"/>
</dbReference>
<evidence type="ECO:0000259" key="3">
    <source>
        <dbReference type="PROSITE" id="PS51144"/>
    </source>
</evidence>
<dbReference type="AlphaFoldDB" id="A0A8K0KKG5"/>
<organism evidence="4 5">
    <name type="scientific">Ladona fulva</name>
    <name type="common">Scarce chaser dragonfly</name>
    <name type="synonym">Libellula fulva</name>
    <dbReference type="NCBI Taxonomy" id="123851"/>
    <lineage>
        <taxon>Eukaryota</taxon>
        <taxon>Metazoa</taxon>
        <taxon>Ecdysozoa</taxon>
        <taxon>Arthropoda</taxon>
        <taxon>Hexapoda</taxon>
        <taxon>Insecta</taxon>
        <taxon>Pterygota</taxon>
        <taxon>Palaeoptera</taxon>
        <taxon>Odonata</taxon>
        <taxon>Epiprocta</taxon>
        <taxon>Anisoptera</taxon>
        <taxon>Libelluloidea</taxon>
        <taxon>Libellulidae</taxon>
        <taxon>Ladona</taxon>
    </lineage>
</organism>
<dbReference type="GO" id="GO:0008270">
    <property type="term" value="F:zinc ion binding"/>
    <property type="evidence" value="ECO:0007669"/>
    <property type="project" value="InterPro"/>
</dbReference>
<sequence length="759" mass="86944">MTGAPVYTDCRTYKMFGILEGGKIIEVDENDFMVDKNLQKVAMAGWVRSLMKADGNGPSPLNIDPSFAERISLPPLEWYHYYEKAKIMKMKNTGKTVVLKGEWANERPFVIGGPLRGCYVFSQVHFHWGPTDEEGSEHSFMGERFVMEMHAVFFKAIYRTQSNALQNKDGIVNFAYVFKSDEIGNQHLQPLLQLIPEICKIKSTQEIQPLSLADLGMIDFKNDYYFYYGSNEVDETSLPVMWFIWPIPSLISSSQVDLFRNILSSSGSFVRGNSKPPLPTEEGKNLFYVSDEPEDGQSEKEVREITPNNESGKETEPVAPKTLRQKRKGPLNTFLSLFSKNKTEDKPKTKKRLLSCFRRGKKEENKLRENDHPMKRKVKVKMRTEKIESQEKVIEVNTSKSEGSLKDGEENQGDAEMKIVTSLPSKYADIKVTSAGDHSEATNVKVGDGVENEKETSKEPIENNYEISETSRDSNNMRIDKRVIFIANSEDIHRENSHMEIYENIYELRNRDRLKEDEAKKPPPLSVRNSLKVNANNVNEAQRSQIARKENESCESLCEACKESELDSHLWIEEYHSNEEWYSRHVCETDEGGSEEESGISDKAGINIHFKLSTPLQFTLSSYKVLKLLSRFLKGGGPEIKYYENQFSEKLKDTLMTQVDSKRDENSGVETAVQKIEAYHSRRRPSKRVPELRKILELCKSNPDELLCVTVCIRDPRKIEMKRRQVQRKYFSRRCCRGDCSCPPQVGNSSGHGLQPSNK</sequence>
<dbReference type="InterPro" id="IPR023561">
    <property type="entry name" value="Carbonic_anhydrase_a-class"/>
</dbReference>
<dbReference type="SUPFAM" id="SSF51069">
    <property type="entry name" value="Carbonic anhydrase"/>
    <property type="match status" value="1"/>
</dbReference>
<proteinExistence type="inferred from homology"/>
<comment type="similarity">
    <text evidence="1">Belongs to the alpha-carbonic anhydrase family.</text>
</comment>
<dbReference type="PROSITE" id="PS51144">
    <property type="entry name" value="ALPHA_CA_2"/>
    <property type="match status" value="1"/>
</dbReference>
<evidence type="ECO:0000256" key="1">
    <source>
        <dbReference type="ARBA" id="ARBA00010718"/>
    </source>
</evidence>
<name>A0A8K0KKG5_LADFU</name>
<comment type="caution">
    <text evidence="4">The sequence shown here is derived from an EMBL/GenBank/DDBJ whole genome shotgun (WGS) entry which is preliminary data.</text>
</comment>
<reference evidence="4" key="1">
    <citation type="submission" date="2013-04" db="EMBL/GenBank/DDBJ databases">
        <authorList>
            <person name="Qu J."/>
            <person name="Murali S.C."/>
            <person name="Bandaranaike D."/>
            <person name="Bellair M."/>
            <person name="Blankenburg K."/>
            <person name="Chao H."/>
            <person name="Dinh H."/>
            <person name="Doddapaneni H."/>
            <person name="Downs B."/>
            <person name="Dugan-Rocha S."/>
            <person name="Elkadiri S."/>
            <person name="Gnanaolivu R.D."/>
            <person name="Hernandez B."/>
            <person name="Javaid M."/>
            <person name="Jayaseelan J.C."/>
            <person name="Lee S."/>
            <person name="Li M."/>
            <person name="Ming W."/>
            <person name="Munidasa M."/>
            <person name="Muniz J."/>
            <person name="Nguyen L."/>
            <person name="Ongeri F."/>
            <person name="Osuji N."/>
            <person name="Pu L.-L."/>
            <person name="Puazo M."/>
            <person name="Qu C."/>
            <person name="Quiroz J."/>
            <person name="Raj R."/>
            <person name="Weissenberger G."/>
            <person name="Xin Y."/>
            <person name="Zou X."/>
            <person name="Han Y."/>
            <person name="Richards S."/>
            <person name="Worley K."/>
            <person name="Muzny D."/>
            <person name="Gibbs R."/>
        </authorList>
    </citation>
    <scope>NUCLEOTIDE SEQUENCE</scope>
    <source>
        <strain evidence="4">Sampled in the wild</strain>
    </source>
</reference>
<evidence type="ECO:0000256" key="2">
    <source>
        <dbReference type="SAM" id="MobiDB-lite"/>
    </source>
</evidence>
<feature type="region of interest" description="Disordered" evidence="2">
    <location>
        <begin position="290"/>
        <end position="326"/>
    </location>
</feature>
<feature type="domain" description="Alpha-carbonic anhydrase" evidence="3">
    <location>
        <begin position="30"/>
        <end position="290"/>
    </location>
</feature>
<protein>
    <recommendedName>
        <fullName evidence="3">Alpha-carbonic anhydrase domain-containing protein</fullName>
    </recommendedName>
</protein>
<evidence type="ECO:0000313" key="4">
    <source>
        <dbReference type="EMBL" id="KAG8236515.1"/>
    </source>
</evidence>
<feature type="compositionally biased region" description="Basic and acidic residues" evidence="2">
    <location>
        <begin position="451"/>
        <end position="461"/>
    </location>
</feature>
<reference evidence="4" key="2">
    <citation type="submission" date="2017-10" db="EMBL/GenBank/DDBJ databases">
        <title>Ladona fulva Genome sequencing and assembly.</title>
        <authorList>
            <person name="Murali S."/>
            <person name="Richards S."/>
            <person name="Bandaranaike D."/>
            <person name="Bellair M."/>
            <person name="Blankenburg K."/>
            <person name="Chao H."/>
            <person name="Dinh H."/>
            <person name="Doddapaneni H."/>
            <person name="Dugan-Rocha S."/>
            <person name="Elkadiri S."/>
            <person name="Gnanaolivu R."/>
            <person name="Hernandez B."/>
            <person name="Skinner E."/>
            <person name="Javaid M."/>
            <person name="Lee S."/>
            <person name="Li M."/>
            <person name="Ming W."/>
            <person name="Munidasa M."/>
            <person name="Muniz J."/>
            <person name="Nguyen L."/>
            <person name="Hughes D."/>
            <person name="Osuji N."/>
            <person name="Pu L.-L."/>
            <person name="Puazo M."/>
            <person name="Qu C."/>
            <person name="Quiroz J."/>
            <person name="Raj R."/>
            <person name="Weissenberger G."/>
            <person name="Xin Y."/>
            <person name="Zou X."/>
            <person name="Han Y."/>
            <person name="Worley K."/>
            <person name="Muzny D."/>
            <person name="Gibbs R."/>
        </authorList>
    </citation>
    <scope>NUCLEOTIDE SEQUENCE</scope>
    <source>
        <strain evidence="4">Sampled in the wild</strain>
    </source>
</reference>
<dbReference type="PANTHER" id="PTHR18952">
    <property type="entry name" value="CARBONIC ANHYDRASE"/>
    <property type="match status" value="1"/>
</dbReference>
<dbReference type="Pfam" id="PF00194">
    <property type="entry name" value="Carb_anhydrase"/>
    <property type="match status" value="1"/>
</dbReference>
<accession>A0A8K0KKG5</accession>
<feature type="region of interest" description="Disordered" evidence="2">
    <location>
        <begin position="434"/>
        <end position="473"/>
    </location>
</feature>
<keyword evidence="5" id="KW-1185">Reference proteome</keyword>
<dbReference type="SMART" id="SM01057">
    <property type="entry name" value="Carb_anhydrase"/>
    <property type="match status" value="1"/>
</dbReference>
<dbReference type="GO" id="GO:0004089">
    <property type="term" value="F:carbonate dehydratase activity"/>
    <property type="evidence" value="ECO:0007669"/>
    <property type="project" value="InterPro"/>
</dbReference>
<evidence type="ECO:0000313" key="5">
    <source>
        <dbReference type="Proteomes" id="UP000792457"/>
    </source>
</evidence>
<dbReference type="EMBL" id="KZ309036">
    <property type="protein sequence ID" value="KAG8236515.1"/>
    <property type="molecule type" value="Genomic_DNA"/>
</dbReference>
<dbReference type="Gene3D" id="3.10.200.10">
    <property type="entry name" value="Alpha carbonic anhydrase"/>
    <property type="match status" value="1"/>
</dbReference>
<dbReference type="InterPro" id="IPR036398">
    <property type="entry name" value="CA_dom_sf"/>
</dbReference>
<dbReference type="OrthoDB" id="429145at2759"/>
<dbReference type="GO" id="GO:0005737">
    <property type="term" value="C:cytoplasm"/>
    <property type="evidence" value="ECO:0007669"/>
    <property type="project" value="TreeGrafter"/>
</dbReference>
<dbReference type="InterPro" id="IPR001148">
    <property type="entry name" value="CA_dom"/>
</dbReference>